<dbReference type="PANTHER" id="PTHR33928">
    <property type="entry name" value="POLYGALACTURONASE QRT3"/>
    <property type="match status" value="1"/>
</dbReference>
<dbReference type="CDD" id="cd23668">
    <property type="entry name" value="GH55_beta13glucanase-like"/>
    <property type="match status" value="1"/>
</dbReference>
<dbReference type="SUPFAM" id="SSF51126">
    <property type="entry name" value="Pectin lyase-like"/>
    <property type="match status" value="1"/>
</dbReference>
<dbReference type="InterPro" id="IPR012334">
    <property type="entry name" value="Pectin_lyas_fold"/>
</dbReference>
<reference evidence="1 2" key="1">
    <citation type="journal article" date="2024" name="Commun. Biol.">
        <title>Comparative genomic analysis of thermophilic fungi reveals convergent evolutionary adaptations and gene losses.</title>
        <authorList>
            <person name="Steindorff A.S."/>
            <person name="Aguilar-Pontes M.V."/>
            <person name="Robinson A.J."/>
            <person name="Andreopoulos B."/>
            <person name="LaButti K."/>
            <person name="Kuo A."/>
            <person name="Mondo S."/>
            <person name="Riley R."/>
            <person name="Otillar R."/>
            <person name="Haridas S."/>
            <person name="Lipzen A."/>
            <person name="Grimwood J."/>
            <person name="Schmutz J."/>
            <person name="Clum A."/>
            <person name="Reid I.D."/>
            <person name="Moisan M.C."/>
            <person name="Butler G."/>
            <person name="Nguyen T.T.M."/>
            <person name="Dewar K."/>
            <person name="Conant G."/>
            <person name="Drula E."/>
            <person name="Henrissat B."/>
            <person name="Hansel C."/>
            <person name="Singer S."/>
            <person name="Hutchinson M.I."/>
            <person name="de Vries R.P."/>
            <person name="Natvig D.O."/>
            <person name="Powell A.J."/>
            <person name="Tsang A."/>
            <person name="Grigoriev I.V."/>
        </authorList>
    </citation>
    <scope>NUCLEOTIDE SEQUENCE [LARGE SCALE GENOMIC DNA]</scope>
    <source>
        <strain evidence="1 2">CBS 494.80</strain>
    </source>
</reference>
<proteinExistence type="predicted"/>
<dbReference type="InterPro" id="IPR011050">
    <property type="entry name" value="Pectin_lyase_fold/virulence"/>
</dbReference>
<dbReference type="Proteomes" id="UP001595075">
    <property type="component" value="Unassembled WGS sequence"/>
</dbReference>
<dbReference type="PANTHER" id="PTHR33928:SF2">
    <property type="entry name" value="PECTATE LYASE SUPERFAMILY PROTEIN DOMAIN-CONTAINING PROTEIN-RELATED"/>
    <property type="match status" value="1"/>
</dbReference>
<evidence type="ECO:0008006" key="3">
    <source>
        <dbReference type="Google" id="ProtNLM"/>
    </source>
</evidence>
<dbReference type="InterPro" id="IPR039279">
    <property type="entry name" value="QRT3-like"/>
</dbReference>
<dbReference type="Gene3D" id="2.160.20.10">
    <property type="entry name" value="Single-stranded right-handed beta-helix, Pectin lyase-like"/>
    <property type="match status" value="1"/>
</dbReference>
<protein>
    <recommendedName>
        <fullName evidence="3">Pectate lyase superfamily protein domain-containing protein</fullName>
    </recommendedName>
</protein>
<name>A0ABR4BS13_9HELO</name>
<dbReference type="EMBL" id="JAZHXI010000022">
    <property type="protein sequence ID" value="KAL2060446.1"/>
    <property type="molecule type" value="Genomic_DNA"/>
</dbReference>
<keyword evidence="2" id="KW-1185">Reference proteome</keyword>
<comment type="caution">
    <text evidence="1">The sequence shown here is derived from an EMBL/GenBank/DDBJ whole genome shotgun (WGS) entry which is preliminary data.</text>
</comment>
<evidence type="ECO:0000313" key="1">
    <source>
        <dbReference type="EMBL" id="KAL2060446.1"/>
    </source>
</evidence>
<sequence>MNARPSDPVMGTLLAGGTTTIESWTQGKVYDAANPSGIYQKGGPLSTLHPKTAELMGGPLGGYFERSKPQYENMTPNDFLSAKLIAKGDGFADDTLALNLLTSVAAGTGRPLYMPAGSYVVRDTVFFPPGLKIVGECWSQIVAQGAKFSEVNNPYVMIRVGNAGDSGTMEIQDLMFTNQGPTAGVVLMEWNMEGSSPGAAAMWDSHFRIGGALGSNLQVANCPKLSGIVNPNCMAGAMLLHLTSTSSSYLENMWAWVADHDLDSGPAQTQIDIYVARGILIESQKASWLYGTASEHCILYQYQLFNAKDLYMGMIQTESPYFFPVPQAPAPFGTTINKFHSDPTFLECPASNPRCRAAWGVRIVQSSNIHIYGSGLYNWFEHYGQACVDSQDCQQRVVEVVESAKIFWYNLYTIGTTEMVNARGRDPITAKSNTNANIHPYLSIINAWLLSASSSASSTDLSGWKDKPACTGHYSNLDDIVNAGNNIPSNCIDKYIAQAEIAIMDRSLQSYSETINNGYDKKFKIYAKQITLLVPSQLEKWMAKAQASGFWKCEETALVVCCKDCSSAQACQNGCENKAGCVTGKRTFTVNCPTKIPNGSSQIVQPKLAYTLTNPDGFYKAVADEYGIDKSWIKLGDFLARAHAGCGGGNPNPVECGKLYNTYWSGFPLAGNVQVKDPKDLIAPNFENNKALRTQLDNELKLSEWDLSQATQGDLVDAGSIPSLLLQQGVSSMAKVVDVADDITEAERKDTIFNFIMGALLLLPGVGALLDAVALTALRSVILLLGALTEVALTVYDIVQDPKNALWLLFGFLMAGGRGNGRSLSQAAGKKRSLSQDDLKGLSPIRGDLDKIHNLRTKCYI</sequence>
<gene>
    <name evidence="1" type="ORF">VTL71DRAFT_9477</name>
</gene>
<organism evidence="1 2">
    <name type="scientific">Oculimacula yallundae</name>
    <dbReference type="NCBI Taxonomy" id="86028"/>
    <lineage>
        <taxon>Eukaryota</taxon>
        <taxon>Fungi</taxon>
        <taxon>Dikarya</taxon>
        <taxon>Ascomycota</taxon>
        <taxon>Pezizomycotina</taxon>
        <taxon>Leotiomycetes</taxon>
        <taxon>Helotiales</taxon>
        <taxon>Ploettnerulaceae</taxon>
        <taxon>Oculimacula</taxon>
    </lineage>
</organism>
<evidence type="ECO:0000313" key="2">
    <source>
        <dbReference type="Proteomes" id="UP001595075"/>
    </source>
</evidence>
<accession>A0ABR4BS13</accession>